<gene>
    <name evidence="2" type="ORF">LTR36_002143</name>
</gene>
<feature type="region of interest" description="Disordered" evidence="1">
    <location>
        <begin position="1"/>
        <end position="41"/>
    </location>
</feature>
<feature type="region of interest" description="Disordered" evidence="1">
    <location>
        <begin position="56"/>
        <end position="116"/>
    </location>
</feature>
<dbReference type="EMBL" id="JAVFHQ010000015">
    <property type="protein sequence ID" value="KAK4546466.1"/>
    <property type="molecule type" value="Genomic_DNA"/>
</dbReference>
<feature type="compositionally biased region" description="Basic and acidic residues" evidence="1">
    <location>
        <begin position="454"/>
        <end position="466"/>
    </location>
</feature>
<feature type="compositionally biased region" description="Polar residues" evidence="1">
    <location>
        <begin position="73"/>
        <end position="82"/>
    </location>
</feature>
<evidence type="ECO:0000256" key="1">
    <source>
        <dbReference type="SAM" id="MobiDB-lite"/>
    </source>
</evidence>
<feature type="region of interest" description="Disordered" evidence="1">
    <location>
        <begin position="321"/>
        <end position="345"/>
    </location>
</feature>
<feature type="compositionally biased region" description="Gly residues" evidence="1">
    <location>
        <begin position="506"/>
        <end position="517"/>
    </location>
</feature>
<reference evidence="2 3" key="1">
    <citation type="submission" date="2021-11" db="EMBL/GenBank/DDBJ databases">
        <title>Black yeast isolated from Biological Soil Crust.</title>
        <authorList>
            <person name="Kurbessoian T."/>
        </authorList>
    </citation>
    <scope>NUCLEOTIDE SEQUENCE [LARGE SCALE GENOMIC DNA]</scope>
    <source>
        <strain evidence="2 3">CCFEE 5522</strain>
    </source>
</reference>
<comment type="caution">
    <text evidence="2">The sequence shown here is derived from an EMBL/GenBank/DDBJ whole genome shotgun (WGS) entry which is preliminary data.</text>
</comment>
<feature type="region of interest" description="Disordered" evidence="1">
    <location>
        <begin position="447"/>
        <end position="517"/>
    </location>
</feature>
<name>A0AAV9JLT8_9PEZI</name>
<organism evidence="2 3">
    <name type="scientific">Oleoguttula mirabilis</name>
    <dbReference type="NCBI Taxonomy" id="1507867"/>
    <lineage>
        <taxon>Eukaryota</taxon>
        <taxon>Fungi</taxon>
        <taxon>Dikarya</taxon>
        <taxon>Ascomycota</taxon>
        <taxon>Pezizomycotina</taxon>
        <taxon>Dothideomycetes</taxon>
        <taxon>Dothideomycetidae</taxon>
        <taxon>Mycosphaerellales</taxon>
        <taxon>Teratosphaeriaceae</taxon>
        <taxon>Oleoguttula</taxon>
    </lineage>
</organism>
<feature type="compositionally biased region" description="Pro residues" evidence="1">
    <location>
        <begin position="24"/>
        <end position="36"/>
    </location>
</feature>
<sequence length="517" mass="55587">MPPTEESEDILPKPKTARRYEPYSGPPPPPPSPPPKQTLWKRVISWLKNLCSCITRKKDDGSRSGSRGSKSRTGNTTPTRPNKLQKPPPSSFRRALTRREQQAIGEASRALPPPQQDAPHALELAAINRHPLSRKASKRSSIFGLTSFLDHFAFDVERTFLTPVEKTILARMQQVTGGGKRIRPLVPGEPEILLMPDRDSAEAVAAVRRLTRYLPEEEKGLVERDLERLLTGEQRGVLGRVLWEGGSVEIRCVGVASRCRTPESVGQEQGYGHEQALRESPAKSVTFGQSPRAASVGGVLDHHPADPTDIVDGGGTVRHDSGGVKRGSCLRGGGDNAGTGPRRPTFDLSNLIRDPGRLEDSERPPVVLWWLAGGCIRRDMPTTLGVPTAATLRERRRVETENRDLVGFWGTVAGVRAVKKTRRQLAEVCQRISATAGAEAKAGSAAAAAAEAAEEPKEKERVDPKTGAEGVHQVAGQAGEQEAGDATIAGKDAQQGEGGKEEAAEEGGGAEGTGEKD</sequence>
<feature type="compositionally biased region" description="Low complexity" evidence="1">
    <location>
        <begin position="63"/>
        <end position="72"/>
    </location>
</feature>
<accession>A0AAV9JLT8</accession>
<evidence type="ECO:0000313" key="3">
    <source>
        <dbReference type="Proteomes" id="UP001324427"/>
    </source>
</evidence>
<protein>
    <submittedName>
        <fullName evidence="2">Uncharacterized protein</fullName>
    </submittedName>
</protein>
<evidence type="ECO:0000313" key="2">
    <source>
        <dbReference type="EMBL" id="KAK4546466.1"/>
    </source>
</evidence>
<proteinExistence type="predicted"/>
<dbReference type="Proteomes" id="UP001324427">
    <property type="component" value="Unassembled WGS sequence"/>
</dbReference>
<keyword evidence="3" id="KW-1185">Reference proteome</keyword>
<dbReference type="AlphaFoldDB" id="A0AAV9JLT8"/>